<evidence type="ECO:0000313" key="2">
    <source>
        <dbReference type="EMBL" id="SQB15638.1"/>
    </source>
</evidence>
<feature type="chain" id="PRO_5038807559" evidence="1">
    <location>
        <begin position="25"/>
        <end position="234"/>
    </location>
</feature>
<accession>A0A2X2UH80</accession>
<sequence length="234" mass="25823">MRNMKRSFAVLAATVMAVCGIALTGCQQKLEPADQVVGALYELSVKENAAPMKDLLGFASEEDVKTTLMEDSAETDLVSMFKSEFEAAGIEFSDEEVAEMSDALQGLIDKLDYSAEITDQSKDETTVLLKVKSYSMDDMQNIMVDVMTDMQNNIDEETAAAIMAGDEDALQKLMQDAVKQYMGKIGEMVPAEEMTELTIKCQRVKVDVSGKEKVAWMPQDLSKFSDEVNNATFK</sequence>
<feature type="signal peptide" evidence="1">
    <location>
        <begin position="1"/>
        <end position="24"/>
    </location>
</feature>
<dbReference type="EMBL" id="UAVW01000018">
    <property type="protein sequence ID" value="SQB15638.1"/>
    <property type="molecule type" value="Genomic_DNA"/>
</dbReference>
<name>A0A2X2UH80_9FIRM</name>
<evidence type="ECO:0000256" key="1">
    <source>
        <dbReference type="SAM" id="SignalP"/>
    </source>
</evidence>
<gene>
    <name evidence="2" type="ORF">NCTC11224_04715</name>
</gene>
<keyword evidence="3" id="KW-1185">Reference proteome</keyword>
<reference evidence="2 3" key="1">
    <citation type="submission" date="2018-06" db="EMBL/GenBank/DDBJ databases">
        <authorList>
            <consortium name="Pathogen Informatics"/>
            <person name="Doyle S."/>
        </authorList>
    </citation>
    <scope>NUCLEOTIDE SEQUENCE [LARGE SCALE GENOMIC DNA]</scope>
    <source>
        <strain evidence="2 3">NCTC11224</strain>
    </source>
</reference>
<dbReference type="AlphaFoldDB" id="A0A2X2UH80"/>
<protein>
    <submittedName>
        <fullName evidence="2">Putative lipoprotein</fullName>
    </submittedName>
</protein>
<dbReference type="Proteomes" id="UP000251853">
    <property type="component" value="Unassembled WGS sequence"/>
</dbReference>
<proteinExistence type="predicted"/>
<organism evidence="2 3">
    <name type="scientific">Enterocloster clostridioformis</name>
    <dbReference type="NCBI Taxonomy" id="1531"/>
    <lineage>
        <taxon>Bacteria</taxon>
        <taxon>Bacillati</taxon>
        <taxon>Bacillota</taxon>
        <taxon>Clostridia</taxon>
        <taxon>Lachnospirales</taxon>
        <taxon>Lachnospiraceae</taxon>
        <taxon>Enterocloster</taxon>
    </lineage>
</organism>
<keyword evidence="1" id="KW-0732">Signal</keyword>
<dbReference type="PROSITE" id="PS51257">
    <property type="entry name" value="PROKAR_LIPOPROTEIN"/>
    <property type="match status" value="1"/>
</dbReference>
<dbReference type="RefSeq" id="WP_022201571.1">
    <property type="nucleotide sequence ID" value="NZ_CAUDZF010000075.1"/>
</dbReference>
<keyword evidence="2" id="KW-0449">Lipoprotein</keyword>
<evidence type="ECO:0000313" key="3">
    <source>
        <dbReference type="Proteomes" id="UP000251853"/>
    </source>
</evidence>